<dbReference type="Gene3D" id="3.40.1620.10">
    <property type="entry name" value="YefM-like domain"/>
    <property type="match status" value="1"/>
</dbReference>
<evidence type="ECO:0000313" key="2">
    <source>
        <dbReference type="EMBL" id="PTR09898.1"/>
    </source>
</evidence>
<name>A0A2T5JQ86_9RHOB</name>
<dbReference type="AlphaFoldDB" id="A0A2T5JQ86"/>
<dbReference type="OrthoDB" id="165038at2"/>
<evidence type="ECO:0000256" key="1">
    <source>
        <dbReference type="ARBA" id="ARBA00009981"/>
    </source>
</evidence>
<gene>
    <name evidence="2" type="ORF">C8J28_1319</name>
</gene>
<dbReference type="Proteomes" id="UP000244060">
    <property type="component" value="Unassembled WGS sequence"/>
</dbReference>
<proteinExistence type="inferred from homology"/>
<dbReference type="SUPFAM" id="SSF143120">
    <property type="entry name" value="YefM-like"/>
    <property type="match status" value="1"/>
</dbReference>
<protein>
    <submittedName>
        <fullName evidence="2">Prevent-host-death family protein</fullName>
    </submittedName>
</protein>
<dbReference type="EMBL" id="QAOT01000031">
    <property type="protein sequence ID" value="PTR09898.1"/>
    <property type="molecule type" value="Genomic_DNA"/>
</dbReference>
<comment type="caution">
    <text evidence="2">The sequence shown here is derived from an EMBL/GenBank/DDBJ whole genome shotgun (WGS) entry which is preliminary data.</text>
</comment>
<dbReference type="RefSeq" id="WP_108222587.1">
    <property type="nucleotide sequence ID" value="NZ_CP090026.1"/>
</dbReference>
<evidence type="ECO:0000313" key="3">
    <source>
        <dbReference type="Proteomes" id="UP000244060"/>
    </source>
</evidence>
<sequence length="87" mass="9708">MPEAKIMEEFPKTALSRKVGDVFAAAATGPVSLTDHGKPRFVVMSVADFERMAGRVDSRIARRTEDTPPDEADRMIAELERLNMEDE</sequence>
<keyword evidence="3" id="KW-1185">Reference proteome</keyword>
<accession>A0A2T5JQ86</accession>
<organism evidence="2 3">
    <name type="scientific">Cereibacter azotoformans</name>
    <dbReference type="NCBI Taxonomy" id="43057"/>
    <lineage>
        <taxon>Bacteria</taxon>
        <taxon>Pseudomonadati</taxon>
        <taxon>Pseudomonadota</taxon>
        <taxon>Alphaproteobacteria</taxon>
        <taxon>Rhodobacterales</taxon>
        <taxon>Paracoccaceae</taxon>
        <taxon>Cereibacter</taxon>
    </lineage>
</organism>
<reference evidence="2 3" key="1">
    <citation type="submission" date="2018-04" db="EMBL/GenBank/DDBJ databases">
        <title>Genomic Encyclopedia of Type Strains, Phase III (KMG-III): the genomes of soil and plant-associated and newly described type strains.</title>
        <authorList>
            <person name="Whitman W."/>
        </authorList>
    </citation>
    <scope>NUCLEOTIDE SEQUENCE [LARGE SCALE GENOMIC DNA]</scope>
    <source>
        <strain evidence="2 3">KA25</strain>
    </source>
</reference>
<comment type="similarity">
    <text evidence="1">Belongs to the phD/YefM antitoxin family.</text>
</comment>
<dbReference type="InterPro" id="IPR036165">
    <property type="entry name" value="YefM-like_sf"/>
</dbReference>
<dbReference type="NCBIfam" id="TIGR01552">
    <property type="entry name" value="phd_fam"/>
    <property type="match status" value="1"/>
</dbReference>